<dbReference type="Pfam" id="PF02253">
    <property type="entry name" value="PLA1"/>
    <property type="match status" value="1"/>
</dbReference>
<comment type="similarity">
    <text evidence="3 15">Belongs to the phospholipase A1 family.</text>
</comment>
<keyword evidence="11 15" id="KW-0442">Lipid degradation</keyword>
<keyword evidence="5" id="KW-1134">Transmembrane beta strand</keyword>
<evidence type="ECO:0000256" key="8">
    <source>
        <dbReference type="ARBA" id="ARBA00022729"/>
    </source>
</evidence>
<comment type="catalytic activity">
    <reaction evidence="2 15">
        <text>a 1,2-diacyl-sn-glycero-3-phosphocholine + H2O = a 1-acyl-sn-glycero-3-phosphocholine + a fatty acid + H(+)</text>
        <dbReference type="Rhea" id="RHEA:15801"/>
        <dbReference type="ChEBI" id="CHEBI:15377"/>
        <dbReference type="ChEBI" id="CHEBI:15378"/>
        <dbReference type="ChEBI" id="CHEBI:28868"/>
        <dbReference type="ChEBI" id="CHEBI:57643"/>
        <dbReference type="ChEBI" id="CHEBI:58168"/>
        <dbReference type="EC" id="3.1.1.4"/>
    </reaction>
</comment>
<dbReference type="RefSeq" id="WP_189458715.1">
    <property type="nucleotide sequence ID" value="NZ_BMYO01000002.1"/>
</dbReference>
<evidence type="ECO:0000256" key="14">
    <source>
        <dbReference type="ARBA" id="ARBA00023237"/>
    </source>
</evidence>
<dbReference type="EC" id="3.1.1.32" evidence="15"/>
<keyword evidence="10 15" id="KW-0106">Calcium</keyword>
<evidence type="ECO:0000256" key="5">
    <source>
        <dbReference type="ARBA" id="ARBA00022452"/>
    </source>
</evidence>
<reference evidence="18" key="1">
    <citation type="journal article" date="2019" name="Int. J. Syst. Evol. Microbiol.">
        <title>The Global Catalogue of Microorganisms (GCM) 10K type strain sequencing project: providing services to taxonomists for standard genome sequencing and annotation.</title>
        <authorList>
            <consortium name="The Broad Institute Genomics Platform"/>
            <consortium name="The Broad Institute Genome Sequencing Center for Infectious Disease"/>
            <person name="Wu L."/>
            <person name="Ma J."/>
        </authorList>
    </citation>
    <scope>NUCLEOTIDE SEQUENCE [LARGE SCALE GENOMIC DNA]</scope>
    <source>
        <strain evidence="18">KCTC 23701</strain>
    </source>
</reference>
<keyword evidence="12 15" id="KW-0443">Lipid metabolism</keyword>
<dbReference type="PRINTS" id="PR01486">
    <property type="entry name" value="PHPHLIPASEA1"/>
</dbReference>
<evidence type="ECO:0000256" key="12">
    <source>
        <dbReference type="ARBA" id="ARBA00023098"/>
    </source>
</evidence>
<dbReference type="InterPro" id="IPR003187">
    <property type="entry name" value="PLipase_A1"/>
</dbReference>
<comment type="function">
    <text evidence="15">Hydrolysis of phosphatidylcholine with phospholipase A2 (EC 3.1.1.4) and phospholipase A1 (EC 3.1.1.32) activities.</text>
</comment>
<evidence type="ECO:0000313" key="17">
    <source>
        <dbReference type="EMBL" id="GHD57694.1"/>
    </source>
</evidence>
<dbReference type="EMBL" id="BMYO01000002">
    <property type="protein sequence ID" value="GHD57694.1"/>
    <property type="molecule type" value="Genomic_DNA"/>
</dbReference>
<evidence type="ECO:0000256" key="13">
    <source>
        <dbReference type="ARBA" id="ARBA00023136"/>
    </source>
</evidence>
<dbReference type="Gene3D" id="2.40.230.10">
    <property type="entry name" value="Phospholipase A1"/>
    <property type="match status" value="1"/>
</dbReference>
<dbReference type="Proteomes" id="UP000604737">
    <property type="component" value="Unassembled WGS sequence"/>
</dbReference>
<keyword evidence="14 15" id="KW-0998">Cell outer membrane</keyword>
<evidence type="ECO:0000256" key="10">
    <source>
        <dbReference type="ARBA" id="ARBA00022837"/>
    </source>
</evidence>
<evidence type="ECO:0000256" key="3">
    <source>
        <dbReference type="ARBA" id="ARBA00010525"/>
    </source>
</evidence>
<dbReference type="InterPro" id="IPR036541">
    <property type="entry name" value="PLipase_A1_sf"/>
</dbReference>
<evidence type="ECO:0000256" key="1">
    <source>
        <dbReference type="ARBA" id="ARBA00000111"/>
    </source>
</evidence>
<feature type="signal peptide" evidence="15">
    <location>
        <begin position="1"/>
        <end position="19"/>
    </location>
</feature>
<evidence type="ECO:0000256" key="9">
    <source>
        <dbReference type="ARBA" id="ARBA00022801"/>
    </source>
</evidence>
<comment type="catalytic activity">
    <reaction evidence="1 15">
        <text>a 1,2-diacyl-sn-glycero-3-phosphocholine + H2O = a 2-acyl-sn-glycero-3-phosphocholine + a fatty acid + H(+)</text>
        <dbReference type="Rhea" id="RHEA:18689"/>
        <dbReference type="ChEBI" id="CHEBI:15377"/>
        <dbReference type="ChEBI" id="CHEBI:15378"/>
        <dbReference type="ChEBI" id="CHEBI:28868"/>
        <dbReference type="ChEBI" id="CHEBI:57643"/>
        <dbReference type="ChEBI" id="CHEBI:57875"/>
        <dbReference type="EC" id="3.1.1.32"/>
    </reaction>
</comment>
<dbReference type="SUPFAM" id="SSF56931">
    <property type="entry name" value="Outer membrane phospholipase A (OMPLA)"/>
    <property type="match status" value="1"/>
</dbReference>
<comment type="subcellular location">
    <subcellularLocation>
        <location evidence="15">Cell outer membrane</location>
        <topology evidence="15">Multi-pass membrane protein</topology>
    </subcellularLocation>
    <text evidence="15">One of the very few enzymes located there.</text>
</comment>
<dbReference type="PANTHER" id="PTHR40457">
    <property type="entry name" value="PHOSPHOLIPASE A1"/>
    <property type="match status" value="1"/>
</dbReference>
<gene>
    <name evidence="17" type="ORF">GCM10007350_06330</name>
</gene>
<comment type="cofactor">
    <cofactor evidence="15">
        <name>Ca(2+)</name>
        <dbReference type="ChEBI" id="CHEBI:29108"/>
    </cofactor>
    <text evidence="15">Binds 1 Ca(2+) ion per monomer. In the dimeric form the Ca(2+) is bound by different amino acids with binding of each Ca(2+) shared with ligands coming from each monomer. The Ca(2+) ion may have a role in catalysis.</text>
</comment>
<evidence type="ECO:0000313" key="18">
    <source>
        <dbReference type="Proteomes" id="UP000604737"/>
    </source>
</evidence>
<evidence type="ECO:0000256" key="7">
    <source>
        <dbReference type="ARBA" id="ARBA00022723"/>
    </source>
</evidence>
<feature type="chain" id="PRO_5044968181" description="Phospholipase A1" evidence="15">
    <location>
        <begin position="20"/>
        <end position="361"/>
    </location>
</feature>
<keyword evidence="18" id="KW-1185">Reference proteome</keyword>
<proteinExistence type="inferred from homology"/>
<evidence type="ECO:0000256" key="4">
    <source>
        <dbReference type="ARBA" id="ARBA00011702"/>
    </source>
</evidence>
<keyword evidence="7 15" id="KW-0479">Metal-binding</keyword>
<evidence type="ECO:0000256" key="2">
    <source>
        <dbReference type="ARBA" id="ARBA00001604"/>
    </source>
</evidence>
<evidence type="ECO:0000256" key="15">
    <source>
        <dbReference type="RuleBase" id="RU366027"/>
    </source>
</evidence>
<dbReference type="EC" id="3.1.1.4" evidence="15"/>
<comment type="subunit">
    <text evidence="4 15">Homodimer; dimerization is reversible, and the dimeric form is the active one.</text>
</comment>
<feature type="region of interest" description="Disordered" evidence="16">
    <location>
        <begin position="92"/>
        <end position="114"/>
    </location>
</feature>
<accession>A0ABQ3GXQ7</accession>
<evidence type="ECO:0000256" key="11">
    <source>
        <dbReference type="ARBA" id="ARBA00022963"/>
    </source>
</evidence>
<evidence type="ECO:0000256" key="6">
    <source>
        <dbReference type="ARBA" id="ARBA00022692"/>
    </source>
</evidence>
<dbReference type="PANTHER" id="PTHR40457:SF1">
    <property type="entry name" value="PHOSPHOLIPASE A1"/>
    <property type="match status" value="1"/>
</dbReference>
<keyword evidence="8 15" id="KW-0732">Signal</keyword>
<name>A0ABQ3GXQ7_9NEIS</name>
<evidence type="ECO:0000256" key="16">
    <source>
        <dbReference type="SAM" id="MobiDB-lite"/>
    </source>
</evidence>
<keyword evidence="9 15" id="KW-0378">Hydrolase</keyword>
<comment type="caution">
    <text evidence="17">The sequence shown here is derived from an EMBL/GenBank/DDBJ whole genome shotgun (WGS) entry which is preliminary data.</text>
</comment>
<keyword evidence="6" id="KW-0812">Transmembrane</keyword>
<sequence>MIIRYLSPLLIAVPAAAIAAETVFLPQQPAGNDVDVLFVNRGEQAERFTPPARLICPGGKECSTDSTTPLEVPAASARLVRYRIEAPVQPVAALPPTQPEPDTTPAASAPQAIADREIRNTTLADYKPQRFSAYEPMYFIVDSALDDARFQFSFKYQFFDPENEYVHRNPWLAGLRFAYTQTSLWDIGDDSSPFFDTSYQPEFYYEQANVLTLPGVSRTDVAVGYRHESNGQGGDASRSLNQLFIRPSFVFGDPQGTNLVFQPMLYSYLGSLSDNPDIADYRGYVDWRLRAGSSDGLMFATLARLGKGGKGGVQFDLSYPLRTISGLDLYAYLQYWSGYGESLRTYDESTQSLRFGISFTR</sequence>
<keyword evidence="13" id="KW-0472">Membrane</keyword>
<organism evidence="17 18">
    <name type="scientific">Jeongeupia chitinilytica</name>
    <dbReference type="NCBI Taxonomy" id="1041641"/>
    <lineage>
        <taxon>Bacteria</taxon>
        <taxon>Pseudomonadati</taxon>
        <taxon>Pseudomonadota</taxon>
        <taxon>Betaproteobacteria</taxon>
        <taxon>Neisseriales</taxon>
        <taxon>Chitinibacteraceae</taxon>
        <taxon>Jeongeupia</taxon>
    </lineage>
</organism>
<protein>
    <recommendedName>
        <fullName evidence="15">Phospholipase A1</fullName>
        <ecNumber evidence="15">3.1.1.32</ecNumber>
        <ecNumber evidence="15">3.1.1.4</ecNumber>
    </recommendedName>
    <alternativeName>
        <fullName evidence="15">Phosphatidylcholine 1-acylhydrolase</fullName>
    </alternativeName>
</protein>